<evidence type="ECO:0000256" key="1">
    <source>
        <dbReference type="ARBA" id="ARBA00004167"/>
    </source>
</evidence>
<comment type="subcellular location">
    <subcellularLocation>
        <location evidence="1">Membrane</location>
        <topology evidence="1">Single-pass membrane protein</topology>
    </subcellularLocation>
</comment>
<keyword evidence="8" id="KW-1185">Reference proteome</keyword>
<keyword evidence="2" id="KW-0812">Transmembrane</keyword>
<name>A0A8X7S537_BRACI</name>
<gene>
    <name evidence="7" type="ORF">Bca52824_036228</name>
</gene>
<evidence type="ECO:0000256" key="4">
    <source>
        <dbReference type="ARBA" id="ARBA00022989"/>
    </source>
</evidence>
<dbReference type="PANTHER" id="PTHR45631:SF57">
    <property type="entry name" value="LEUCINE-RICH REPEAT PROTEIN KINASE FAMILY PROTEIN"/>
    <property type="match status" value="1"/>
</dbReference>
<protein>
    <recommendedName>
        <fullName evidence="6">Malectin-like domain-containing protein</fullName>
    </recommendedName>
</protein>
<dbReference type="EMBL" id="JAAMPC010000008">
    <property type="protein sequence ID" value="KAG2299756.1"/>
    <property type="molecule type" value="Genomic_DNA"/>
</dbReference>
<dbReference type="PANTHER" id="PTHR45631">
    <property type="entry name" value="OS07G0107800 PROTEIN-RELATED"/>
    <property type="match status" value="1"/>
</dbReference>
<evidence type="ECO:0000313" key="7">
    <source>
        <dbReference type="EMBL" id="KAG2299756.1"/>
    </source>
</evidence>
<sequence>MEWTQISTALEVNNANDYYPAEDALKNAATPTDTSAPLTIEWDSKNSYDQYYYYPHFAEIQDFQANETTEFSVIWNGEQQYGPFTPNRSLLTVFSTKPQTSDGGRCSFQLIRTNR</sequence>
<accession>A0A8X7S537</accession>
<keyword evidence="5" id="KW-0472">Membrane</keyword>
<comment type="caution">
    <text evidence="7">The sequence shown here is derived from an EMBL/GenBank/DDBJ whole genome shotgun (WGS) entry which is preliminary data.</text>
</comment>
<reference evidence="7 8" key="1">
    <citation type="submission" date="2020-02" db="EMBL/GenBank/DDBJ databases">
        <authorList>
            <person name="Ma Q."/>
            <person name="Huang Y."/>
            <person name="Song X."/>
            <person name="Pei D."/>
        </authorList>
    </citation>
    <scope>NUCLEOTIDE SEQUENCE [LARGE SCALE GENOMIC DNA]</scope>
    <source>
        <strain evidence="7">Sxm20200214</strain>
        <tissue evidence="7">Leaf</tissue>
    </source>
</reference>
<dbReference type="AlphaFoldDB" id="A0A8X7S537"/>
<dbReference type="OrthoDB" id="1746734at2759"/>
<evidence type="ECO:0000256" key="3">
    <source>
        <dbReference type="ARBA" id="ARBA00022729"/>
    </source>
</evidence>
<keyword evidence="3" id="KW-0732">Signal</keyword>
<keyword evidence="4" id="KW-1133">Transmembrane helix</keyword>
<dbReference type="InterPro" id="IPR024788">
    <property type="entry name" value="Malectin-like_Carb-bd_dom"/>
</dbReference>
<organism evidence="7 8">
    <name type="scientific">Brassica carinata</name>
    <name type="common">Ethiopian mustard</name>
    <name type="synonym">Abyssinian cabbage</name>
    <dbReference type="NCBI Taxonomy" id="52824"/>
    <lineage>
        <taxon>Eukaryota</taxon>
        <taxon>Viridiplantae</taxon>
        <taxon>Streptophyta</taxon>
        <taxon>Embryophyta</taxon>
        <taxon>Tracheophyta</taxon>
        <taxon>Spermatophyta</taxon>
        <taxon>Magnoliopsida</taxon>
        <taxon>eudicotyledons</taxon>
        <taxon>Gunneridae</taxon>
        <taxon>Pentapetalae</taxon>
        <taxon>rosids</taxon>
        <taxon>malvids</taxon>
        <taxon>Brassicales</taxon>
        <taxon>Brassicaceae</taxon>
        <taxon>Brassiceae</taxon>
        <taxon>Brassica</taxon>
    </lineage>
</organism>
<evidence type="ECO:0000256" key="5">
    <source>
        <dbReference type="ARBA" id="ARBA00023136"/>
    </source>
</evidence>
<dbReference type="Proteomes" id="UP000886595">
    <property type="component" value="Unassembled WGS sequence"/>
</dbReference>
<dbReference type="GO" id="GO:0016020">
    <property type="term" value="C:membrane"/>
    <property type="evidence" value="ECO:0007669"/>
    <property type="project" value="UniProtKB-SubCell"/>
</dbReference>
<dbReference type="Pfam" id="PF12819">
    <property type="entry name" value="Malectin_like"/>
    <property type="match status" value="1"/>
</dbReference>
<evidence type="ECO:0000313" key="8">
    <source>
        <dbReference type="Proteomes" id="UP000886595"/>
    </source>
</evidence>
<evidence type="ECO:0000256" key="2">
    <source>
        <dbReference type="ARBA" id="ARBA00022692"/>
    </source>
</evidence>
<evidence type="ECO:0000259" key="6">
    <source>
        <dbReference type="Pfam" id="PF12819"/>
    </source>
</evidence>
<feature type="domain" description="Malectin-like" evidence="6">
    <location>
        <begin position="2"/>
        <end position="114"/>
    </location>
</feature>
<proteinExistence type="predicted"/>